<evidence type="ECO:0000313" key="3">
    <source>
        <dbReference type="Proteomes" id="UP000253769"/>
    </source>
</evidence>
<protein>
    <submittedName>
        <fullName evidence="2">HD-GYP domain-containing protein</fullName>
    </submittedName>
</protein>
<dbReference type="Gene3D" id="1.10.3210.10">
    <property type="entry name" value="Hypothetical protein af1432"/>
    <property type="match status" value="1"/>
</dbReference>
<evidence type="ECO:0000313" key="2">
    <source>
        <dbReference type="EMBL" id="RDE24138.1"/>
    </source>
</evidence>
<feature type="domain" description="HD-GYP" evidence="1">
    <location>
        <begin position="156"/>
        <end position="346"/>
    </location>
</feature>
<dbReference type="GO" id="GO:0008081">
    <property type="term" value="F:phosphoric diester hydrolase activity"/>
    <property type="evidence" value="ECO:0007669"/>
    <property type="project" value="UniProtKB-ARBA"/>
</dbReference>
<dbReference type="PANTHER" id="PTHR43155:SF2">
    <property type="entry name" value="CYCLIC DI-GMP PHOSPHODIESTERASE PA4108"/>
    <property type="match status" value="1"/>
</dbReference>
<dbReference type="InterPro" id="IPR037522">
    <property type="entry name" value="HD_GYP_dom"/>
</dbReference>
<dbReference type="Pfam" id="PF11871">
    <property type="entry name" value="DUF3391"/>
    <property type="match status" value="1"/>
</dbReference>
<sequence>MTQTRDLTSITPGNLQVGMYVVLPSGWLDHPFLRNQFQIKDPDQLKKLQDCGFENVRVDLKRSKLPKRPAEDAPTESANEAAVLDPKLCDDLPQWNPDNLVPEQLLESLHDKKIPPEQRSKAVYSHSRELMNRLLESPTAENLKASKQAISSVTDLILSDDATAINMLRITDHDFYTYTHSVNVGVTSIMVAKALFGQSDRHDMHELGAGFFLHDLGKVNIRQEVINKPGRLDDTEMRHMRTHPYKGFKLLEKSGQLSEESRIIILQHHERADGSGYPKQLHDREIHIYGKICCIADVYDALTAERSYKKALQPFEALKLMKAQMADHFNKELFERFVMLMGGIPR</sequence>
<proteinExistence type="predicted"/>
<comment type="caution">
    <text evidence="2">The sequence shown here is derived from an EMBL/GenBank/DDBJ whole genome shotgun (WGS) entry which is preliminary data.</text>
</comment>
<dbReference type="PROSITE" id="PS51832">
    <property type="entry name" value="HD_GYP"/>
    <property type="match status" value="1"/>
</dbReference>
<name>A0A369WPX5_9GAMM</name>
<dbReference type="InterPro" id="IPR021812">
    <property type="entry name" value="DUF3391"/>
</dbReference>
<dbReference type="SMART" id="SM00471">
    <property type="entry name" value="HDc"/>
    <property type="match status" value="1"/>
</dbReference>
<dbReference type="EMBL" id="QQOH01000001">
    <property type="protein sequence ID" value="RDE24138.1"/>
    <property type="molecule type" value="Genomic_DNA"/>
</dbReference>
<dbReference type="PANTHER" id="PTHR43155">
    <property type="entry name" value="CYCLIC DI-GMP PHOSPHODIESTERASE PA4108-RELATED"/>
    <property type="match status" value="1"/>
</dbReference>
<dbReference type="SUPFAM" id="SSF109604">
    <property type="entry name" value="HD-domain/PDEase-like"/>
    <property type="match status" value="1"/>
</dbReference>
<organism evidence="2 3">
    <name type="scientific">Motiliproteus coralliicola</name>
    <dbReference type="NCBI Taxonomy" id="2283196"/>
    <lineage>
        <taxon>Bacteria</taxon>
        <taxon>Pseudomonadati</taxon>
        <taxon>Pseudomonadota</taxon>
        <taxon>Gammaproteobacteria</taxon>
        <taxon>Oceanospirillales</taxon>
        <taxon>Oceanospirillaceae</taxon>
        <taxon>Motiliproteus</taxon>
    </lineage>
</organism>
<evidence type="ECO:0000259" key="1">
    <source>
        <dbReference type="PROSITE" id="PS51832"/>
    </source>
</evidence>
<keyword evidence="3" id="KW-1185">Reference proteome</keyword>
<dbReference type="Proteomes" id="UP000253769">
    <property type="component" value="Unassembled WGS sequence"/>
</dbReference>
<dbReference type="AlphaFoldDB" id="A0A369WPX5"/>
<dbReference type="RefSeq" id="WP_114693720.1">
    <property type="nucleotide sequence ID" value="NZ_QQOH01000001.1"/>
</dbReference>
<reference evidence="2 3" key="1">
    <citation type="submission" date="2018-07" db="EMBL/GenBank/DDBJ databases">
        <title>Motiliproteus coralliicola sp. nov., a bacterium isolated from Coral.</title>
        <authorList>
            <person name="Wang G."/>
        </authorList>
    </citation>
    <scope>NUCLEOTIDE SEQUENCE [LARGE SCALE GENOMIC DNA]</scope>
    <source>
        <strain evidence="2 3">C34</strain>
    </source>
</reference>
<dbReference type="OrthoDB" id="9816273at2"/>
<gene>
    <name evidence="2" type="ORF">DV711_00600</name>
</gene>
<accession>A0A369WPX5</accession>
<dbReference type="Pfam" id="PF13487">
    <property type="entry name" value="HD_5"/>
    <property type="match status" value="1"/>
</dbReference>
<dbReference type="InterPro" id="IPR003607">
    <property type="entry name" value="HD/PDEase_dom"/>
</dbReference>
<dbReference type="CDD" id="cd00077">
    <property type="entry name" value="HDc"/>
    <property type="match status" value="1"/>
</dbReference>